<evidence type="ECO:0000313" key="3">
    <source>
        <dbReference type="EMBL" id="PPU00295.1"/>
    </source>
</evidence>
<organism evidence="3 4">
    <name type="scientific">Xanthomonas arboricola pv. guizotiae</name>
    <dbReference type="NCBI Taxonomy" id="487867"/>
    <lineage>
        <taxon>Bacteria</taxon>
        <taxon>Pseudomonadati</taxon>
        <taxon>Pseudomonadota</taxon>
        <taxon>Gammaproteobacteria</taxon>
        <taxon>Lysobacterales</taxon>
        <taxon>Lysobacteraceae</taxon>
        <taxon>Xanthomonas</taxon>
    </lineage>
</organism>
<accession>A0A2S7A2X1</accession>
<reference evidence="3 4" key="1">
    <citation type="submission" date="2016-08" db="EMBL/GenBank/DDBJ databases">
        <title>Evolution of the type three secretion system and type three effector repertoires in Xanthomonas.</title>
        <authorList>
            <person name="Merda D."/>
            <person name="Briand M."/>
            <person name="Bosis E."/>
            <person name="Rousseau C."/>
            <person name="Portier P."/>
            <person name="Jacques M.-A."/>
            <person name="Fischer-Le Saux M."/>
        </authorList>
    </citation>
    <scope>NUCLEOTIDE SEQUENCE [LARGE SCALE GENOMIC DNA]</scope>
    <source>
        <strain evidence="3 4">CFBP 7409</strain>
    </source>
</reference>
<feature type="coiled-coil region" evidence="1">
    <location>
        <begin position="356"/>
        <end position="445"/>
    </location>
</feature>
<protein>
    <submittedName>
        <fullName evidence="3">Uncharacterized protein</fullName>
    </submittedName>
</protein>
<feature type="coiled-coil region" evidence="1">
    <location>
        <begin position="1074"/>
        <end position="1101"/>
    </location>
</feature>
<evidence type="ECO:0000256" key="1">
    <source>
        <dbReference type="SAM" id="Coils"/>
    </source>
</evidence>
<comment type="caution">
    <text evidence="3">The sequence shown here is derived from an EMBL/GenBank/DDBJ whole genome shotgun (WGS) entry which is preliminary data.</text>
</comment>
<sequence>MIMQKISRLHLGNCGFRTAWYEGMTFDLTDPDSGYPTDTLINLENGGGKTTLIGLVFSCFETAQEKFLKHIQSKHNTFSQYFTHDGTPGFIIVEWLMPSRTAGAEPYRLVTGQAVAVRSHTEPPEVDRMFFSFEEHTDLGLTDIPAPGLAQPTPTSMQEFSRWLYARQKKYPGDVFISHNRQAEWQRHLRDERLIDLDMLRMQVNFSAQEGGFDTGFLDFKTEGEFLRKFLHLTSDTTKADEARKLVVAVCEKHRRKPQFQKRRDELTRFRAALNAFADAAQLYLETLAAQRSMLVRGAQMVQALQARAISLRFDHAQEAEFERLQRQLASAALADSTLHTKEQATVTWAWHQKRSAQAKARKEAADARVRDLERDEQLIRAARLQKEIIGVDEEIKELDALAEAERANLKPTKDHAEIQGALLRRALFNEEQRLKAALQTLDQRAAAREEARTTLRKKRDQAEADELRLVGERSKLQAAEEAYARRRDALQADKTFRAPEETTAEALERLDTEAATATAERDLHRASQQHCAKQARERRQTAATESVRVAELAGKAQSAGEFIARGEAELERLAQLPALLNAIESDRVDPLSAALPARLREVVSESARQVSLGDVRLAELHATRQAIDETGVAGYSADVALVVQTLLQAGVRSAQAYNAYISRALPDASKARTLVASDPARFLGVSVASTELDKARALAWETRRPARPVVVSAATLEPATQLAERVIVAAEDDSAFNVEAAAKLASNLELRVVEENERQSAYRERQDRTLKAIHELDTYAKEFGDGKLGNARADKLAFEEDAAVATARAESLESQALELDEKAQGLELQAQAADLRRQAAVLSSSAVRSFQSEHEAGHEERVRRLAEIVQSIITAQENKSAADVGLEQLQKEHDSDHGLRVSTGHELGLAGEERAGIAHYDKDYPAHEQLLQNPRPVETLRRIYRDAEAAYHAQEQERLGLLAHKLDDARKRREDKAREFTREFKGVQMSDIAPFLNLNHEEELAGFKAALEAAKPEQVNAASNLQVVNGDSKKWFDSNKSNLGPAEPAHEALDLDALAALMVDAEGRVVSALERMRVANEAANQAADRADRKRQAAQADEKIEALLRSSMGLADKPDPMLIAAEIGAQVGVTLEVPDPDSLVLETDASNQVSALLRDYTGKNQGVSKLQEKAQTAFDLVKAAASQPSFREVDPDVAQHMVANAFGAACTDARRLLEHLDDRIATTEATLQSMQADFDACVEEVLAVVRSAITTLNRAMSKDKSVPMGAPYVGGKQVLKMRANFSTIPVETRRQTLSAYLDTLADTNVFPPRGTDLIADAVMRVYGRPLGLQVLKMSIEETEQYVPVERVSNSGGEGVVMAMFLYLVINQLRAENHAQVHRIAGGPLILDNPFAKATSPAMWRAQRLLAETMNVQLIFATALQDFNALGEFQRFIRLRRAGQNSKTRRWHLEFANLKLNDGPEELTA</sequence>
<gene>
    <name evidence="3" type="ORF">XarbCFBP7409_09805</name>
</gene>
<dbReference type="Proteomes" id="UP000238049">
    <property type="component" value="Unassembled WGS sequence"/>
</dbReference>
<evidence type="ECO:0000313" key="4">
    <source>
        <dbReference type="Proteomes" id="UP000238049"/>
    </source>
</evidence>
<dbReference type="EMBL" id="MDSL01000017">
    <property type="protein sequence ID" value="PPU00295.1"/>
    <property type="molecule type" value="Genomic_DNA"/>
</dbReference>
<feature type="region of interest" description="Disordered" evidence="2">
    <location>
        <begin position="517"/>
        <end position="544"/>
    </location>
</feature>
<name>A0A2S7A2X1_9XANT</name>
<keyword evidence="1" id="KW-0175">Coiled coil</keyword>
<feature type="coiled-coil region" evidence="1">
    <location>
        <begin position="803"/>
        <end position="830"/>
    </location>
</feature>
<proteinExistence type="predicted"/>
<evidence type="ECO:0000256" key="2">
    <source>
        <dbReference type="SAM" id="MobiDB-lite"/>
    </source>
</evidence>